<dbReference type="Pfam" id="PF13673">
    <property type="entry name" value="Acetyltransf_10"/>
    <property type="match status" value="1"/>
</dbReference>
<comment type="caution">
    <text evidence="2">The sequence shown here is derived from an EMBL/GenBank/DDBJ whole genome shotgun (WGS) entry which is preliminary data.</text>
</comment>
<dbReference type="PROSITE" id="PS51186">
    <property type="entry name" value="GNAT"/>
    <property type="match status" value="1"/>
</dbReference>
<dbReference type="EMBL" id="SOBH01000002">
    <property type="protein sequence ID" value="TDT74995.1"/>
    <property type="molecule type" value="Genomic_DNA"/>
</dbReference>
<protein>
    <submittedName>
        <fullName evidence="2">GNAT family acetyltransferase</fullName>
    </submittedName>
</protein>
<feature type="domain" description="N-acetyltransferase" evidence="1">
    <location>
        <begin position="14"/>
        <end position="169"/>
    </location>
</feature>
<dbReference type="PANTHER" id="PTHR43451">
    <property type="entry name" value="ACETYLTRANSFERASE (GNAT) FAMILY PROTEIN"/>
    <property type="match status" value="1"/>
</dbReference>
<dbReference type="InterPro" id="IPR052564">
    <property type="entry name" value="N-acetyltrans/Recomb-assoc"/>
</dbReference>
<keyword evidence="3" id="KW-1185">Reference proteome</keyword>
<proteinExistence type="predicted"/>
<dbReference type="InterPro" id="IPR000182">
    <property type="entry name" value="GNAT_dom"/>
</dbReference>
<accession>A0A4V3EW07</accession>
<dbReference type="SUPFAM" id="SSF55729">
    <property type="entry name" value="Acyl-CoA N-acyltransferases (Nat)"/>
    <property type="match status" value="1"/>
</dbReference>
<dbReference type="GO" id="GO:0016747">
    <property type="term" value="F:acyltransferase activity, transferring groups other than amino-acyl groups"/>
    <property type="evidence" value="ECO:0007669"/>
    <property type="project" value="InterPro"/>
</dbReference>
<dbReference type="RefSeq" id="WP_134014143.1">
    <property type="nucleotide sequence ID" value="NZ_SOBH01000002.1"/>
</dbReference>
<gene>
    <name evidence="2" type="ORF">BDE40_1718</name>
</gene>
<sequence>MGPRRLPNSLPRDLTLRPFAKGDGAASFDVFVDAVRSGAKEHYTAEQRAAWAPVDTMPATWEDRHLAATAFVAESERQLEGFMTLTAEGVIDMAFVRPRAMGTGIAAQLYEKIEAAACASGMTRLTTEASHLARPFFLRREWNLLAAQSVQKRGQTLENFRMEKHLGSS</sequence>
<dbReference type="Proteomes" id="UP000294563">
    <property type="component" value="Unassembled WGS sequence"/>
</dbReference>
<reference evidence="2 3" key="1">
    <citation type="submission" date="2019-03" db="EMBL/GenBank/DDBJ databases">
        <title>Genomic Encyclopedia of Archaeal and Bacterial Type Strains, Phase II (KMG-II): from individual species to whole genera.</title>
        <authorList>
            <person name="Goeker M."/>
        </authorList>
    </citation>
    <scope>NUCLEOTIDE SEQUENCE [LARGE SCALE GENOMIC DNA]</scope>
    <source>
        <strain evidence="2 3">DSM 29467</strain>
    </source>
</reference>
<dbReference type="OrthoDB" id="9789081at2"/>
<dbReference type="Gene3D" id="3.40.630.30">
    <property type="match status" value="1"/>
</dbReference>
<name>A0A4V3EW07_9RHOB</name>
<evidence type="ECO:0000313" key="3">
    <source>
        <dbReference type="Proteomes" id="UP000294563"/>
    </source>
</evidence>
<dbReference type="CDD" id="cd04301">
    <property type="entry name" value="NAT_SF"/>
    <property type="match status" value="1"/>
</dbReference>
<evidence type="ECO:0000313" key="2">
    <source>
        <dbReference type="EMBL" id="TDT74995.1"/>
    </source>
</evidence>
<evidence type="ECO:0000259" key="1">
    <source>
        <dbReference type="PROSITE" id="PS51186"/>
    </source>
</evidence>
<organism evidence="2 3">
    <name type="scientific">Litoreibacter halocynthiae</name>
    <dbReference type="NCBI Taxonomy" id="1242689"/>
    <lineage>
        <taxon>Bacteria</taxon>
        <taxon>Pseudomonadati</taxon>
        <taxon>Pseudomonadota</taxon>
        <taxon>Alphaproteobacteria</taxon>
        <taxon>Rhodobacterales</taxon>
        <taxon>Roseobacteraceae</taxon>
        <taxon>Litoreibacter</taxon>
    </lineage>
</organism>
<keyword evidence="2" id="KW-0808">Transferase</keyword>
<dbReference type="PANTHER" id="PTHR43451:SF1">
    <property type="entry name" value="ACETYLTRANSFERASE"/>
    <property type="match status" value="1"/>
</dbReference>
<dbReference type="InterPro" id="IPR016181">
    <property type="entry name" value="Acyl_CoA_acyltransferase"/>
</dbReference>
<dbReference type="AlphaFoldDB" id="A0A4V3EW07"/>